<reference evidence="1 2" key="1">
    <citation type="submission" date="2014-04" db="EMBL/GenBank/DDBJ databases">
        <title>Evolutionary Origins and Diversification of the Mycorrhizal Mutualists.</title>
        <authorList>
            <consortium name="DOE Joint Genome Institute"/>
            <consortium name="Mycorrhizal Genomics Consortium"/>
            <person name="Kohler A."/>
            <person name="Kuo A."/>
            <person name="Nagy L.G."/>
            <person name="Floudas D."/>
            <person name="Copeland A."/>
            <person name="Barry K.W."/>
            <person name="Cichocki N."/>
            <person name="Veneault-Fourrey C."/>
            <person name="LaButti K."/>
            <person name="Lindquist E.A."/>
            <person name="Lipzen A."/>
            <person name="Lundell T."/>
            <person name="Morin E."/>
            <person name="Murat C."/>
            <person name="Riley R."/>
            <person name="Ohm R."/>
            <person name="Sun H."/>
            <person name="Tunlid A."/>
            <person name="Henrissat B."/>
            <person name="Grigoriev I.V."/>
            <person name="Hibbett D.S."/>
            <person name="Martin F."/>
        </authorList>
    </citation>
    <scope>NUCLEOTIDE SEQUENCE [LARGE SCALE GENOMIC DNA]</scope>
    <source>
        <strain evidence="1 2">Koide BX008</strain>
    </source>
</reference>
<dbReference type="InParanoid" id="A0A0C2WIU8"/>
<dbReference type="HOGENOM" id="CLU_2984376_0_0_1"/>
<dbReference type="Proteomes" id="UP000054549">
    <property type="component" value="Unassembled WGS sequence"/>
</dbReference>
<keyword evidence="2" id="KW-1185">Reference proteome</keyword>
<evidence type="ECO:0000313" key="2">
    <source>
        <dbReference type="Proteomes" id="UP000054549"/>
    </source>
</evidence>
<proteinExistence type="predicted"/>
<gene>
    <name evidence="1" type="ORF">M378DRAFT_172566</name>
</gene>
<accession>A0A0C2WIU8</accession>
<protein>
    <submittedName>
        <fullName evidence="1">Uncharacterized protein</fullName>
    </submittedName>
</protein>
<dbReference type="EMBL" id="KN818414">
    <property type="protein sequence ID" value="KIL56576.1"/>
    <property type="molecule type" value="Genomic_DNA"/>
</dbReference>
<feature type="non-terminal residue" evidence="1">
    <location>
        <position position="58"/>
    </location>
</feature>
<dbReference type="AlphaFoldDB" id="A0A0C2WIU8"/>
<organism evidence="1 2">
    <name type="scientific">Amanita muscaria (strain Koide BX008)</name>
    <dbReference type="NCBI Taxonomy" id="946122"/>
    <lineage>
        <taxon>Eukaryota</taxon>
        <taxon>Fungi</taxon>
        <taxon>Dikarya</taxon>
        <taxon>Basidiomycota</taxon>
        <taxon>Agaricomycotina</taxon>
        <taxon>Agaricomycetes</taxon>
        <taxon>Agaricomycetidae</taxon>
        <taxon>Agaricales</taxon>
        <taxon>Pluteineae</taxon>
        <taxon>Amanitaceae</taxon>
        <taxon>Amanita</taxon>
    </lineage>
</organism>
<evidence type="ECO:0000313" key="1">
    <source>
        <dbReference type="EMBL" id="KIL56576.1"/>
    </source>
</evidence>
<sequence>MNCFTPLAPNRFDQGFRDELVVIGGIIDTDAGGDRLGSRGQSGELGGITVLLIALAML</sequence>
<name>A0A0C2WIU8_AMAMK</name>